<dbReference type="Gene3D" id="1.10.260.40">
    <property type="entry name" value="lambda repressor-like DNA-binding domains"/>
    <property type="match status" value="1"/>
</dbReference>
<evidence type="ECO:0000256" key="1">
    <source>
        <dbReference type="ARBA" id="ARBA00007227"/>
    </source>
</evidence>
<dbReference type="PANTHER" id="PTHR43236:SF1">
    <property type="entry name" value="BLL7220 PROTEIN"/>
    <property type="match status" value="1"/>
</dbReference>
<dbReference type="InterPro" id="IPR001387">
    <property type="entry name" value="Cro/C1-type_HTH"/>
</dbReference>
<dbReference type="CDD" id="cd00093">
    <property type="entry name" value="HTH_XRE"/>
    <property type="match status" value="1"/>
</dbReference>
<dbReference type="Proteomes" id="UP000199630">
    <property type="component" value="Unassembled WGS sequence"/>
</dbReference>
<dbReference type="AlphaFoldDB" id="A0A1I3RB34"/>
<comment type="similarity">
    <text evidence="1">Belongs to the short-chain fatty acyl-CoA assimilation regulator (ScfR) family.</text>
</comment>
<evidence type="ECO:0000313" key="3">
    <source>
        <dbReference type="EMBL" id="SFJ43538.1"/>
    </source>
</evidence>
<organism evidence="3 4">
    <name type="scientific">Celeribacter neptunius</name>
    <dbReference type="NCBI Taxonomy" id="588602"/>
    <lineage>
        <taxon>Bacteria</taxon>
        <taxon>Pseudomonadati</taxon>
        <taxon>Pseudomonadota</taxon>
        <taxon>Alphaproteobacteria</taxon>
        <taxon>Rhodobacterales</taxon>
        <taxon>Roseobacteraceae</taxon>
        <taxon>Celeribacter</taxon>
    </lineage>
</organism>
<dbReference type="SUPFAM" id="SSF47413">
    <property type="entry name" value="lambda repressor-like DNA-binding domains"/>
    <property type="match status" value="1"/>
</dbReference>
<dbReference type="InterPro" id="IPR010359">
    <property type="entry name" value="IrrE_HExxH"/>
</dbReference>
<dbReference type="Pfam" id="PF06114">
    <property type="entry name" value="Peptidase_M78"/>
    <property type="match status" value="1"/>
</dbReference>
<keyword evidence="4" id="KW-1185">Reference proteome</keyword>
<reference evidence="4" key="1">
    <citation type="submission" date="2016-10" db="EMBL/GenBank/DDBJ databases">
        <authorList>
            <person name="Varghese N."/>
            <person name="Submissions S."/>
        </authorList>
    </citation>
    <scope>NUCLEOTIDE SEQUENCE [LARGE SCALE GENOMIC DNA]</scope>
    <source>
        <strain evidence="4">DSM 26471</strain>
    </source>
</reference>
<proteinExistence type="inferred from homology"/>
<accession>A0A1I3RB34</accession>
<dbReference type="SMART" id="SM00530">
    <property type="entry name" value="HTH_XRE"/>
    <property type="match status" value="1"/>
</dbReference>
<dbReference type="InterPro" id="IPR052345">
    <property type="entry name" value="Rad_response_metalloprotease"/>
</dbReference>
<dbReference type="GO" id="GO:0003677">
    <property type="term" value="F:DNA binding"/>
    <property type="evidence" value="ECO:0007669"/>
    <property type="project" value="InterPro"/>
</dbReference>
<gene>
    <name evidence="3" type="ORF">SAMN04487991_2161</name>
</gene>
<dbReference type="RefSeq" id="WP_090060681.1">
    <property type="nucleotide sequence ID" value="NZ_FORH01000003.1"/>
</dbReference>
<dbReference type="Pfam" id="PF01381">
    <property type="entry name" value="HTH_3"/>
    <property type="match status" value="1"/>
</dbReference>
<evidence type="ECO:0000259" key="2">
    <source>
        <dbReference type="PROSITE" id="PS50943"/>
    </source>
</evidence>
<feature type="domain" description="HTH cro/C1-type" evidence="2">
    <location>
        <begin position="7"/>
        <end position="61"/>
    </location>
</feature>
<sequence length="375" mass="42173">MFSSKRLSLARKRRRLTAKGLAQEAGVSPVTITRLENGQNEAVPETVEKLAEALGYPTVFFYQEDQSALTKEVVSFRSLKSMSAKERDAALSAGEIGVEVYSWLDGHFNLPDLDLPPFDPELTPETAAEALRQHWGLGYEPIPNLLKLLEAKGIRVLGLEENTANVDAFSFWEDGRAYVFLNSYKSAERSIFDAAHELGHLVLHKHGTTPVGAKNSKEPNPFEDSRNVEVEANRFAAAFLMPEEDVRLRLPRFITADVIIKAKRRWRVSAMALAYRVHHFQRPMLTEWQYRSICIELGKRGYRSGEPEGIPRESSVLWKMVLSELWSDRKNLRHIADDLALPVGEVEMLLSGILPQADRAEVSGGGNRPALRLVK</sequence>
<name>A0A1I3RB34_9RHOB</name>
<dbReference type="STRING" id="588602.SAMN04487991_2161"/>
<dbReference type="Gene3D" id="1.10.10.2910">
    <property type="match status" value="1"/>
</dbReference>
<dbReference type="OrthoDB" id="9794834at2"/>
<dbReference type="PROSITE" id="PS50943">
    <property type="entry name" value="HTH_CROC1"/>
    <property type="match status" value="1"/>
</dbReference>
<evidence type="ECO:0000313" key="4">
    <source>
        <dbReference type="Proteomes" id="UP000199630"/>
    </source>
</evidence>
<protein>
    <submittedName>
        <fullName evidence="3">Zn-dependent peptidase ImmA, M78 family</fullName>
    </submittedName>
</protein>
<dbReference type="EMBL" id="FORH01000003">
    <property type="protein sequence ID" value="SFJ43538.1"/>
    <property type="molecule type" value="Genomic_DNA"/>
</dbReference>
<dbReference type="PANTHER" id="PTHR43236">
    <property type="entry name" value="ANTITOXIN HIGA1"/>
    <property type="match status" value="1"/>
</dbReference>
<dbReference type="InterPro" id="IPR010982">
    <property type="entry name" value="Lambda_DNA-bd_dom_sf"/>
</dbReference>